<reference evidence="1 2" key="1">
    <citation type="submission" date="2018-02" db="EMBL/GenBank/DDBJ databases">
        <title>Comparative analysis of genomes of three Brevibacillus laterosporus strains producers of potent antimicrobials isolated from silage.</title>
        <authorList>
            <person name="Kojic M."/>
            <person name="Miljkovic M."/>
            <person name="Studholme D."/>
            <person name="Filipic B."/>
        </authorList>
    </citation>
    <scope>NUCLEOTIDE SEQUENCE [LARGE SCALE GENOMIC DNA]</scope>
    <source>
        <strain evidence="1 2">BGSP11</strain>
    </source>
</reference>
<evidence type="ECO:0000313" key="1">
    <source>
        <dbReference type="EMBL" id="PPB12909.1"/>
    </source>
</evidence>
<proteinExistence type="predicted"/>
<gene>
    <name evidence="1" type="ORF">C4A77_00555</name>
</gene>
<sequence length="59" mass="6947">MKAVKVNIALKGGMRIDKCWVYPTDVRDQLPIQHEALIHQLFQAYWKGRACEVIFFQNQ</sequence>
<organism evidence="1 2">
    <name type="scientific">Brevibacillus laterosporus</name>
    <name type="common">Bacillus laterosporus</name>
    <dbReference type="NCBI Taxonomy" id="1465"/>
    <lineage>
        <taxon>Bacteria</taxon>
        <taxon>Bacillati</taxon>
        <taxon>Bacillota</taxon>
        <taxon>Bacilli</taxon>
        <taxon>Bacillales</taxon>
        <taxon>Paenibacillaceae</taxon>
        <taxon>Brevibacillus</taxon>
    </lineage>
</organism>
<evidence type="ECO:0000313" key="2">
    <source>
        <dbReference type="Proteomes" id="UP000239759"/>
    </source>
</evidence>
<accession>A0AAP8QHV7</accession>
<protein>
    <submittedName>
        <fullName evidence="1">Uncharacterized protein</fullName>
    </submittedName>
</protein>
<comment type="caution">
    <text evidence="1">The sequence shown here is derived from an EMBL/GenBank/DDBJ whole genome shotgun (WGS) entry which is preliminary data.</text>
</comment>
<dbReference type="Proteomes" id="UP000239759">
    <property type="component" value="Unassembled WGS sequence"/>
</dbReference>
<dbReference type="AlphaFoldDB" id="A0AAP8QHV7"/>
<name>A0AAP8QHV7_BRELA</name>
<dbReference type="RefSeq" id="WP_104030310.1">
    <property type="nucleotide sequence ID" value="NZ_PRKQ01000001.1"/>
</dbReference>
<dbReference type="EMBL" id="PRKQ01000001">
    <property type="protein sequence ID" value="PPB12909.1"/>
    <property type="molecule type" value="Genomic_DNA"/>
</dbReference>